<dbReference type="GO" id="GO:0009055">
    <property type="term" value="F:electron transfer activity"/>
    <property type="evidence" value="ECO:0007669"/>
    <property type="project" value="InterPro"/>
</dbReference>
<keyword evidence="2 4" id="KW-0479">Metal-binding</keyword>
<feature type="compositionally biased region" description="Polar residues" evidence="5">
    <location>
        <begin position="1"/>
        <end position="18"/>
    </location>
</feature>
<dbReference type="RefSeq" id="WP_167229938.1">
    <property type="nucleotide sequence ID" value="NZ_JAAQPH010000026.1"/>
</dbReference>
<keyword evidence="8" id="KW-1185">Reference proteome</keyword>
<keyword evidence="1 4" id="KW-0349">Heme</keyword>
<dbReference type="SUPFAM" id="SSF46626">
    <property type="entry name" value="Cytochrome c"/>
    <property type="match status" value="1"/>
</dbReference>
<name>A0A967F2F0_9PROT</name>
<evidence type="ECO:0000313" key="7">
    <source>
        <dbReference type="EMBL" id="NIA71783.1"/>
    </source>
</evidence>
<evidence type="ECO:0000313" key="8">
    <source>
        <dbReference type="Proteomes" id="UP000761264"/>
    </source>
</evidence>
<dbReference type="EMBL" id="JAAQPH010000026">
    <property type="protein sequence ID" value="NIA71783.1"/>
    <property type="molecule type" value="Genomic_DNA"/>
</dbReference>
<dbReference type="Proteomes" id="UP000761264">
    <property type="component" value="Unassembled WGS sequence"/>
</dbReference>
<dbReference type="GO" id="GO:0046872">
    <property type="term" value="F:metal ion binding"/>
    <property type="evidence" value="ECO:0007669"/>
    <property type="project" value="UniProtKB-KW"/>
</dbReference>
<dbReference type="Gene3D" id="1.10.760.10">
    <property type="entry name" value="Cytochrome c-like domain"/>
    <property type="match status" value="1"/>
</dbReference>
<dbReference type="InterPro" id="IPR036909">
    <property type="entry name" value="Cyt_c-like_dom_sf"/>
</dbReference>
<keyword evidence="3 4" id="KW-0408">Iron</keyword>
<sequence>MHSTRSSSRCPTGQWPTRRQSRNRGAARDTLLLTGIGLAAVLFWVCLPLVGPARGDEITEGRDLVAQYCLRCHAAPEAPYSTTAAPTLREMAQAVDWSTLRLQAWLAADHPPMPRFNLTSAEIFALRSYLSSMKTDSLLHPAF</sequence>
<accession>A0A967F2F0</accession>
<evidence type="ECO:0000256" key="2">
    <source>
        <dbReference type="ARBA" id="ARBA00022723"/>
    </source>
</evidence>
<evidence type="ECO:0000256" key="5">
    <source>
        <dbReference type="SAM" id="MobiDB-lite"/>
    </source>
</evidence>
<evidence type="ECO:0000256" key="1">
    <source>
        <dbReference type="ARBA" id="ARBA00022617"/>
    </source>
</evidence>
<organism evidence="7 8">
    <name type="scientific">Pelagibius litoralis</name>
    <dbReference type="NCBI Taxonomy" id="374515"/>
    <lineage>
        <taxon>Bacteria</taxon>
        <taxon>Pseudomonadati</taxon>
        <taxon>Pseudomonadota</taxon>
        <taxon>Alphaproteobacteria</taxon>
        <taxon>Rhodospirillales</taxon>
        <taxon>Rhodovibrionaceae</taxon>
        <taxon>Pelagibius</taxon>
    </lineage>
</organism>
<evidence type="ECO:0000256" key="4">
    <source>
        <dbReference type="PROSITE-ProRule" id="PRU00433"/>
    </source>
</evidence>
<evidence type="ECO:0000259" key="6">
    <source>
        <dbReference type="PROSITE" id="PS51007"/>
    </source>
</evidence>
<feature type="domain" description="Cytochrome c" evidence="6">
    <location>
        <begin position="56"/>
        <end position="134"/>
    </location>
</feature>
<dbReference type="GO" id="GO:0020037">
    <property type="term" value="F:heme binding"/>
    <property type="evidence" value="ECO:0007669"/>
    <property type="project" value="InterPro"/>
</dbReference>
<dbReference type="PROSITE" id="PS51007">
    <property type="entry name" value="CYTC"/>
    <property type="match status" value="1"/>
</dbReference>
<gene>
    <name evidence="7" type="ORF">HBA54_24615</name>
</gene>
<dbReference type="AlphaFoldDB" id="A0A967F2F0"/>
<feature type="region of interest" description="Disordered" evidence="5">
    <location>
        <begin position="1"/>
        <end position="23"/>
    </location>
</feature>
<evidence type="ECO:0000256" key="3">
    <source>
        <dbReference type="ARBA" id="ARBA00023004"/>
    </source>
</evidence>
<reference evidence="7" key="1">
    <citation type="submission" date="2020-03" db="EMBL/GenBank/DDBJ databases">
        <title>Genome of Pelagibius litoralis DSM 21314T.</title>
        <authorList>
            <person name="Wang G."/>
        </authorList>
    </citation>
    <scope>NUCLEOTIDE SEQUENCE</scope>
    <source>
        <strain evidence="7">DSM 21314</strain>
    </source>
</reference>
<proteinExistence type="predicted"/>
<dbReference type="InterPro" id="IPR009056">
    <property type="entry name" value="Cyt_c-like_dom"/>
</dbReference>
<comment type="caution">
    <text evidence="7">The sequence shown here is derived from an EMBL/GenBank/DDBJ whole genome shotgun (WGS) entry which is preliminary data.</text>
</comment>
<protein>
    <submittedName>
        <fullName evidence="7">Cytochrome c</fullName>
    </submittedName>
</protein>